<dbReference type="AlphaFoldDB" id="A0A2T2PCT1"/>
<feature type="compositionally biased region" description="Basic and acidic residues" evidence="1">
    <location>
        <begin position="38"/>
        <end position="59"/>
    </location>
</feature>
<evidence type="ECO:0000256" key="1">
    <source>
        <dbReference type="SAM" id="MobiDB-lite"/>
    </source>
</evidence>
<proteinExistence type="predicted"/>
<evidence type="ECO:0000313" key="2">
    <source>
        <dbReference type="EMBL" id="PSN75483.1"/>
    </source>
</evidence>
<dbReference type="Proteomes" id="UP000240883">
    <property type="component" value="Unassembled WGS sequence"/>
</dbReference>
<protein>
    <submittedName>
        <fullName evidence="2">Uncharacterized protein</fullName>
    </submittedName>
</protein>
<keyword evidence="3" id="KW-1185">Reference proteome</keyword>
<feature type="region of interest" description="Disordered" evidence="1">
    <location>
        <begin position="1"/>
        <end position="109"/>
    </location>
</feature>
<sequence>MVDQDHGEDEPTDINEASCGETPEKAITKDAITQQATSREEDERDHPIDNRDGGTHDTDDGCLSQHQGGDGCVERKEDSDASSDSSDQNYNPDINGIDHTENTKKYYLI</sequence>
<accession>A0A2T2PCT1</accession>
<gene>
    <name evidence="2" type="ORF">BS50DRAFT_644366</name>
</gene>
<evidence type="ECO:0000313" key="3">
    <source>
        <dbReference type="Proteomes" id="UP000240883"/>
    </source>
</evidence>
<feature type="compositionally biased region" description="Basic and acidic residues" evidence="1">
    <location>
        <begin position="96"/>
        <end position="109"/>
    </location>
</feature>
<feature type="compositionally biased region" description="Acidic residues" evidence="1">
    <location>
        <begin position="1"/>
        <end position="13"/>
    </location>
</feature>
<name>A0A2T2PCT1_CORCC</name>
<reference evidence="2 3" key="1">
    <citation type="journal article" date="2018" name="Front. Microbiol.">
        <title>Genome-Wide Analysis of Corynespora cassiicola Leaf Fall Disease Putative Effectors.</title>
        <authorList>
            <person name="Lopez D."/>
            <person name="Ribeiro S."/>
            <person name="Label P."/>
            <person name="Fumanal B."/>
            <person name="Venisse J.S."/>
            <person name="Kohler A."/>
            <person name="de Oliveira R.R."/>
            <person name="Labutti K."/>
            <person name="Lipzen A."/>
            <person name="Lail K."/>
            <person name="Bauer D."/>
            <person name="Ohm R.A."/>
            <person name="Barry K.W."/>
            <person name="Spatafora J."/>
            <person name="Grigoriev I.V."/>
            <person name="Martin F.M."/>
            <person name="Pujade-Renaud V."/>
        </authorList>
    </citation>
    <scope>NUCLEOTIDE SEQUENCE [LARGE SCALE GENOMIC DNA]</scope>
    <source>
        <strain evidence="2 3">Philippines</strain>
    </source>
</reference>
<organism evidence="2 3">
    <name type="scientific">Corynespora cassiicola Philippines</name>
    <dbReference type="NCBI Taxonomy" id="1448308"/>
    <lineage>
        <taxon>Eukaryota</taxon>
        <taxon>Fungi</taxon>
        <taxon>Dikarya</taxon>
        <taxon>Ascomycota</taxon>
        <taxon>Pezizomycotina</taxon>
        <taxon>Dothideomycetes</taxon>
        <taxon>Pleosporomycetidae</taxon>
        <taxon>Pleosporales</taxon>
        <taxon>Corynesporascaceae</taxon>
        <taxon>Corynespora</taxon>
    </lineage>
</organism>
<dbReference type="EMBL" id="KZ678128">
    <property type="protein sequence ID" value="PSN75483.1"/>
    <property type="molecule type" value="Genomic_DNA"/>
</dbReference>